<dbReference type="Proteomes" id="UP000276215">
    <property type="component" value="Unassembled WGS sequence"/>
</dbReference>
<reference evidence="1 2" key="1">
    <citation type="journal article" date="2018" name="Nat. Ecol. Evol.">
        <title>Pezizomycetes genomes reveal the molecular basis of ectomycorrhizal truffle lifestyle.</title>
        <authorList>
            <person name="Murat C."/>
            <person name="Payen T."/>
            <person name="Noel B."/>
            <person name="Kuo A."/>
            <person name="Morin E."/>
            <person name="Chen J."/>
            <person name="Kohler A."/>
            <person name="Krizsan K."/>
            <person name="Balestrini R."/>
            <person name="Da Silva C."/>
            <person name="Montanini B."/>
            <person name="Hainaut M."/>
            <person name="Levati E."/>
            <person name="Barry K.W."/>
            <person name="Belfiori B."/>
            <person name="Cichocki N."/>
            <person name="Clum A."/>
            <person name="Dockter R.B."/>
            <person name="Fauchery L."/>
            <person name="Guy J."/>
            <person name="Iotti M."/>
            <person name="Le Tacon F."/>
            <person name="Lindquist E.A."/>
            <person name="Lipzen A."/>
            <person name="Malagnac F."/>
            <person name="Mello A."/>
            <person name="Molinier V."/>
            <person name="Miyauchi S."/>
            <person name="Poulain J."/>
            <person name="Riccioni C."/>
            <person name="Rubini A."/>
            <person name="Sitrit Y."/>
            <person name="Splivallo R."/>
            <person name="Traeger S."/>
            <person name="Wang M."/>
            <person name="Zifcakova L."/>
            <person name="Wipf D."/>
            <person name="Zambonelli A."/>
            <person name="Paolocci F."/>
            <person name="Nowrousian M."/>
            <person name="Ottonello S."/>
            <person name="Baldrian P."/>
            <person name="Spatafora J.W."/>
            <person name="Henrissat B."/>
            <person name="Nagy L.G."/>
            <person name="Aury J.M."/>
            <person name="Wincker P."/>
            <person name="Grigoriev I.V."/>
            <person name="Bonfante P."/>
            <person name="Martin F.M."/>
        </authorList>
    </citation>
    <scope>NUCLEOTIDE SEQUENCE [LARGE SCALE GENOMIC DNA]</scope>
    <source>
        <strain evidence="1 2">120613-1</strain>
    </source>
</reference>
<name>A0A3N4J747_9PEZI</name>
<keyword evidence="2" id="KW-1185">Reference proteome</keyword>
<dbReference type="EMBL" id="ML120442">
    <property type="protein sequence ID" value="RPA94109.1"/>
    <property type="molecule type" value="Genomic_DNA"/>
</dbReference>
<organism evidence="1 2">
    <name type="scientific">Choiromyces venosus 120613-1</name>
    <dbReference type="NCBI Taxonomy" id="1336337"/>
    <lineage>
        <taxon>Eukaryota</taxon>
        <taxon>Fungi</taxon>
        <taxon>Dikarya</taxon>
        <taxon>Ascomycota</taxon>
        <taxon>Pezizomycotina</taxon>
        <taxon>Pezizomycetes</taxon>
        <taxon>Pezizales</taxon>
        <taxon>Tuberaceae</taxon>
        <taxon>Choiromyces</taxon>
    </lineage>
</organism>
<accession>A0A3N4J747</accession>
<proteinExistence type="predicted"/>
<evidence type="ECO:0000313" key="1">
    <source>
        <dbReference type="EMBL" id="RPA94109.1"/>
    </source>
</evidence>
<evidence type="ECO:0000313" key="2">
    <source>
        <dbReference type="Proteomes" id="UP000276215"/>
    </source>
</evidence>
<dbReference type="AlphaFoldDB" id="A0A3N4J747"/>
<protein>
    <submittedName>
        <fullName evidence="1">Uncharacterized protein</fullName>
    </submittedName>
</protein>
<sequence length="54" mass="6103">MPYCNVGVEKSAEPDHFPYKIIKKYAESNVPTTALLIILQPVWIQSSKGLENKI</sequence>
<gene>
    <name evidence="1" type="ORF">L873DRAFT_1814833</name>
</gene>